<evidence type="ECO:0000313" key="2">
    <source>
        <dbReference type="EMBL" id="MDY3559757.1"/>
    </source>
</evidence>
<dbReference type="Proteomes" id="UP001272242">
    <property type="component" value="Unassembled WGS sequence"/>
</dbReference>
<gene>
    <name evidence="2" type="ORF">R5W23_000915</name>
</gene>
<keyword evidence="1" id="KW-0732">Signal</keyword>
<evidence type="ECO:0000313" key="3">
    <source>
        <dbReference type="Proteomes" id="UP001272242"/>
    </source>
</evidence>
<evidence type="ECO:0000256" key="1">
    <source>
        <dbReference type="SAM" id="SignalP"/>
    </source>
</evidence>
<protein>
    <recommendedName>
        <fullName evidence="4">Transporter</fullName>
    </recommendedName>
</protein>
<sequence length="353" mass="37899">MNALALSALLTAGSVGADPAYQQPPAQGYQALPISGYADAGALPAAGYPGTTTAAPTTGPGYAAPGYTAPAGAVPALCDECTKPVRRLFQSDHEFDDFVGPVSNPILNKDPRSNSHARLLFINNNVPGGHPLDGNIQAYALQMNLAVTERLSIIADKDGLAHISPRNGPSTTGFLNLAAGLKYTFYRDVENQTLAAFGFLYEIPSGEAKVQQNQGSGSFAPFVTYGKEFGNKWHYLQTTGYYFPLKSSQGSSYIWNSFHVDKQLFGWFYPLAELNWFWYTSGGNRLPPVFGEGDGLLNLGTRGQAGAHLVTAALGAKAVLTNKYTVGFALEFPLTSRNDIINQRLTVELIGRY</sequence>
<name>A0ABU5EZ43_9BACT</name>
<organism evidence="2 3">
    <name type="scientific">Gemmata algarum</name>
    <dbReference type="NCBI Taxonomy" id="2975278"/>
    <lineage>
        <taxon>Bacteria</taxon>
        <taxon>Pseudomonadati</taxon>
        <taxon>Planctomycetota</taxon>
        <taxon>Planctomycetia</taxon>
        <taxon>Gemmatales</taxon>
        <taxon>Gemmataceae</taxon>
        <taxon>Gemmata</taxon>
    </lineage>
</organism>
<comment type="caution">
    <text evidence="2">The sequence shown here is derived from an EMBL/GenBank/DDBJ whole genome shotgun (WGS) entry which is preliminary data.</text>
</comment>
<feature type="chain" id="PRO_5046786658" description="Transporter" evidence="1">
    <location>
        <begin position="18"/>
        <end position="353"/>
    </location>
</feature>
<proteinExistence type="predicted"/>
<dbReference type="RefSeq" id="WP_320686463.1">
    <property type="nucleotide sequence ID" value="NZ_JAXBLV010000133.1"/>
</dbReference>
<reference evidence="3" key="1">
    <citation type="journal article" date="2023" name="Mar. Drugs">
        <title>Gemmata algarum, a Novel Planctomycete Isolated from an Algal Mat, Displays Antimicrobial Activity.</title>
        <authorList>
            <person name="Kumar G."/>
            <person name="Kallscheuer N."/>
            <person name="Kashif M."/>
            <person name="Ahamad S."/>
            <person name="Jagadeeshwari U."/>
            <person name="Pannikurungottu S."/>
            <person name="Haufschild T."/>
            <person name="Kabuu M."/>
            <person name="Sasikala C."/>
            <person name="Jogler C."/>
            <person name="Ramana C."/>
        </authorList>
    </citation>
    <scope>NUCLEOTIDE SEQUENCE [LARGE SCALE GENOMIC DNA]</scope>
    <source>
        <strain evidence="3">JC673</strain>
    </source>
</reference>
<evidence type="ECO:0008006" key="4">
    <source>
        <dbReference type="Google" id="ProtNLM"/>
    </source>
</evidence>
<accession>A0ABU5EZ43</accession>
<feature type="signal peptide" evidence="1">
    <location>
        <begin position="1"/>
        <end position="17"/>
    </location>
</feature>
<dbReference type="EMBL" id="JAXBLV010000133">
    <property type="protein sequence ID" value="MDY3559757.1"/>
    <property type="molecule type" value="Genomic_DNA"/>
</dbReference>
<keyword evidence="3" id="KW-1185">Reference proteome</keyword>